<evidence type="ECO:0000313" key="2">
    <source>
        <dbReference type="Proteomes" id="UP000664369"/>
    </source>
</evidence>
<evidence type="ECO:0000313" key="1">
    <source>
        <dbReference type="EMBL" id="MBO2012460.1"/>
    </source>
</evidence>
<sequence>MIKPLLAELQALRPTTVRLIRLLIVMLLSQAGDAWAQLSGTKTIPGDYATLTAAVNAVNAQGIAGSVVLELQSNYSSAGETFPINYTLVPAGASTVTIRPAAGANGRSLASSTNSGAMIGIVGGKNLVIDGRPGGSGMPVTGATDPVNDLTIANNNTGLSSCAVAFTNDATFNTVQHCQLRAAPVGAAGGGVVVFGSTTPNVLGNSNNTVQYNDLRESSGGTPTVGIYSGTAKNAANTVANNNIYNFFRNSASDCYGIYLLSAGNGWVISGNSLYQTASRTGPGNANMYGMSVASGNNHVISGNFIGGQAAGCGTAGAPLLVNGTVSSYKFVGMLLGASSTTGYSVQGNTVANIDWLSNSAGTTSTGGLFSAIYVAGGSVDLGGTAAGGIGNNIGTPTLPIIVRPTTNSGGFVSGISTNGSNVTTVNLYRNTVQNITAIGSTTSVGALVRGIFIQNTSGAVATVSGNRIVNLASTVATNTAAICYGLDCQAPSSVITNNLIGDLRAPAANSNTNAVIGITLSTTSTANVYYNTVSLNASSTGTTFGNSALSASTAVVLDLRNNLLANNSTPGSTGLAVALRRSGAATTATYLETSNNNLLYAGTAAANRLLYSDGTAAVQTIGALKNLLTTAAGRDLYSVTDQPVFQYTTVTDAASQAGFLHLATGTPTQAESGAQPLASLTTDVDGDVRAGDFSDIGADEGTFAANDKTQPYIRFTALGNGPVTTSRALANVVVADPSGVGLDNSGPATAGPYIYYRKGTTGTFTQVAYTSVSGTGNTRSFGFTIDYSVLGGVVAGDVIQYYVAAQDALATPNGGTFAPNVGNILTNANPPGTTSSATYTALPNQYTVLPTIPGTVYVGVDPGIPGATFYASITKTGGLFSALNAGFLNQNVTAIVNANLSGEDGSNALGAFNTDGNGTTNTSYTLTIQSDGPARTVIGTGVATTNVGGLIRFNGALNVTVNGGTGPARNLLFRTTTTTAVPVFSFYNDARFNTLNNLTLESNNVAGSFGVNPGTVAFYSGASGTGGNRNNLIDNCDIRNRSDIATATGTNPAVAIYSGSSTGSNSNNSLRNSNVFDFQASGLYLASTGGGDNWTVGGSSAGNNFYLTTASTNNVSPVNINGGSGLAISYNNLYTTGNLSGGYTGISISTSGNGVVVANNTIGGSQAGAGGNPLTATGTALFAPISVLVGTGTVAAPYTLVQDNIIKNVAQINTGNSSVYGIYVLGGATNVSNNTIGDASPTSPAVGFNSASTTVGIYLGSSAAPSLVTGNTVAGFRLLGVTASNSFLSGISTQSGGHAIDGNTVSTLSISSGTGASPTVQGIVLSGTPAGVVQNNTVKGLQLASGTGTNGTLLGITTSLAAHQILNNVVGGTASADGLLNASANNSGTVLTAAIQGSGATALVAGNVITNVGNTSSANTSSTNVNVVYGVSAVNTTGLLARNNRISNVYSTSTANSFGGVLEGVHGMVLRGTATNTTFLNNQIALVGSGTAGIAVTGLSNAVNSAAGIGNAFYYNSVYLSGTTGAGVKTFALRHQTTVATAGLLRVRNNVLVNARTGGTGNFAIGVASSLATAAATATVGTTSAASVDTDYNDLFVVDNATRVGENGTAAFAFGTVTPAAGWRGQTGNPDANSRNVNVKFINAATGNLNLDATTNCALDGAGVALSGIDGEYDNATTSRQTTPDLGSDEFSSVPQAAALASSTAQVVCPGSSGTLTLSLAGNGGPFTVVYTDGTTPTMVNNATSGQTIAVPLVGISTTYTLVSATDAYGCALNLTPGSSSLTLNEATTTTWAGTASADWFAAANWTNCVPTSTMDALVPAGLTTYPALTTTATAAVRTLTIASGASLTQSAGTLNVYGNLSNSGTTTLTGGTVALLGSSPLLTGLNAFYGLNVNLASGVVLLNNPASVSSTLTMTQGLLNTNGYALTLPSGATLVETDASYVLGTVSVPDRSLTAGSAESFSGIGLVLTPAVGSVSPGLTPVVRTTGTALTGAGTSVSIKRYFDIQPAVNTGLNVTMDLTFLNHELNGIPSAGLALFKSVTTTAGPWANQSPISVAGNTVTKAGIADFSLWTLGNSANPLPVELTAFTASRTSTDAALAWTTASEKNSRGFEVQVSTDGRSYRVLGFVASPTGASTAVREYSYRDREAGKAGLRYYRLHQLDLDGTATFSPIRTLRFEGEATVLSLSAAPNPFRERLTLAIMRPAGLVGTAAQLRLTDAAGRTLSLQHLEALPAGPSEATLPEAAKLSSGVYFVELAVPGQPSQHLKVVKE</sequence>
<organism evidence="1 2">
    <name type="scientific">Hymenobacter negativus</name>
    <dbReference type="NCBI Taxonomy" id="2795026"/>
    <lineage>
        <taxon>Bacteria</taxon>
        <taxon>Pseudomonadati</taxon>
        <taxon>Bacteroidota</taxon>
        <taxon>Cytophagia</taxon>
        <taxon>Cytophagales</taxon>
        <taxon>Hymenobacteraceae</taxon>
        <taxon>Hymenobacter</taxon>
    </lineage>
</organism>
<dbReference type="RefSeq" id="WP_208178198.1">
    <property type="nucleotide sequence ID" value="NZ_JAGETZ010000017.1"/>
</dbReference>
<proteinExistence type="predicted"/>
<name>A0ABS3QP67_9BACT</name>
<dbReference type="EMBL" id="JAGETZ010000017">
    <property type="protein sequence ID" value="MBO2012460.1"/>
    <property type="molecule type" value="Genomic_DNA"/>
</dbReference>
<dbReference type="Proteomes" id="UP000664369">
    <property type="component" value="Unassembled WGS sequence"/>
</dbReference>
<reference evidence="1 2" key="1">
    <citation type="submission" date="2021-03" db="EMBL/GenBank/DDBJ databases">
        <authorList>
            <person name="Kim M.K."/>
        </authorList>
    </citation>
    <scope>NUCLEOTIDE SEQUENCE [LARGE SCALE GENOMIC DNA]</scope>
    <source>
        <strain evidence="1 2">BT442</strain>
    </source>
</reference>
<accession>A0ABS3QP67</accession>
<protein>
    <recommendedName>
        <fullName evidence="3">T9SS type A sorting domain-containing protein</fullName>
    </recommendedName>
</protein>
<keyword evidence="2" id="KW-1185">Reference proteome</keyword>
<dbReference type="SMART" id="SM00710">
    <property type="entry name" value="PbH1"/>
    <property type="match status" value="18"/>
</dbReference>
<dbReference type="InterPro" id="IPR006626">
    <property type="entry name" value="PbH1"/>
</dbReference>
<gene>
    <name evidence="1" type="ORF">J4E00_25585</name>
</gene>
<evidence type="ECO:0008006" key="3">
    <source>
        <dbReference type="Google" id="ProtNLM"/>
    </source>
</evidence>
<comment type="caution">
    <text evidence="1">The sequence shown here is derived from an EMBL/GenBank/DDBJ whole genome shotgun (WGS) entry which is preliminary data.</text>
</comment>